<keyword evidence="2" id="KW-1185">Reference proteome</keyword>
<dbReference type="RefSeq" id="WP_096354800.1">
    <property type="nucleotide sequence ID" value="NZ_AP017313.1"/>
</dbReference>
<dbReference type="KEGG" id="mgot:MgSA37_04361"/>
<dbReference type="AlphaFoldDB" id="A0A0X8X5V0"/>
<proteinExistence type="predicted"/>
<reference evidence="1 2" key="1">
    <citation type="submission" date="2015-12" db="EMBL/GenBank/DDBJ databases">
        <title>Genome sequence of Mucilaginibacter gotjawali.</title>
        <authorList>
            <person name="Lee J.S."/>
            <person name="Lee K.C."/>
            <person name="Kim K.K."/>
            <person name="Lee B.W."/>
        </authorList>
    </citation>
    <scope>NUCLEOTIDE SEQUENCE [LARGE SCALE GENOMIC DNA]</scope>
    <source>
        <strain evidence="1 2">SA3-7</strain>
    </source>
</reference>
<name>A0A0X8X5V0_9SPHI</name>
<dbReference type="OrthoDB" id="1452486at2"/>
<accession>A0A0X8X5V0</accession>
<sequence>MKIKETYNYLFCKIYSFWETVSIPEFLSEVKAIISIIALQEVTLASLVMYYLTFIGNRSHLGNTKGVTLIISLLLASFNYFYFIHYDQWKLMVKEFRGLPKQKKDKWDKAIGILIVAIVVNFILAWFFYLR</sequence>
<dbReference type="EMBL" id="AP017313">
    <property type="protein sequence ID" value="BAU56164.1"/>
    <property type="molecule type" value="Genomic_DNA"/>
</dbReference>
<protein>
    <submittedName>
        <fullName evidence="1">Uncharacterized protein</fullName>
    </submittedName>
</protein>
<evidence type="ECO:0000313" key="2">
    <source>
        <dbReference type="Proteomes" id="UP000218263"/>
    </source>
</evidence>
<dbReference type="Proteomes" id="UP000218263">
    <property type="component" value="Chromosome"/>
</dbReference>
<organism evidence="1 2">
    <name type="scientific">Mucilaginibacter gotjawali</name>
    <dbReference type="NCBI Taxonomy" id="1550579"/>
    <lineage>
        <taxon>Bacteria</taxon>
        <taxon>Pseudomonadati</taxon>
        <taxon>Bacteroidota</taxon>
        <taxon>Sphingobacteriia</taxon>
        <taxon>Sphingobacteriales</taxon>
        <taxon>Sphingobacteriaceae</taxon>
        <taxon>Mucilaginibacter</taxon>
    </lineage>
</organism>
<evidence type="ECO:0000313" key="1">
    <source>
        <dbReference type="EMBL" id="BAU56164.1"/>
    </source>
</evidence>
<gene>
    <name evidence="1" type="ORF">MgSA37_04361</name>
</gene>